<evidence type="ECO:0000313" key="4">
    <source>
        <dbReference type="EMBL" id="MEQ2165643.1"/>
    </source>
</evidence>
<dbReference type="PANTHER" id="PTHR22975">
    <property type="entry name" value="UBIQUITIN SPECIFIC PROTEINASE"/>
    <property type="match status" value="1"/>
</dbReference>
<feature type="compositionally biased region" description="Basic and acidic residues" evidence="3">
    <location>
        <begin position="320"/>
        <end position="330"/>
    </location>
</feature>
<dbReference type="InterPro" id="IPR052398">
    <property type="entry name" value="Ubiquitin_hydrolase_53/54"/>
</dbReference>
<keyword evidence="1" id="KW-0833">Ubl conjugation pathway</keyword>
<feature type="compositionally biased region" description="Low complexity" evidence="3">
    <location>
        <begin position="263"/>
        <end position="280"/>
    </location>
</feature>
<sequence length="346" mass="37697">IGPKWKDVVSRCIKGHYQPLLLLYADPRGTPVSVQDQPPRLDLQHLNKSSYDSEDSGNYNTASRRREPSISSDTRTDSSTESYSGRQPSHSHHESLASHHSSESQGTIICMERPDRTLHTSLCSLDAIGETLKEQQVPRHLPKPSCSFSSSTSRLRDFKDTMTNIIRPLSSSSSSSLPAAVLSSEIPSSSSFSQHLPASNATLCSSSNKVQNWEADSTSSESRSSTSGGAGRYRPAWRPRRETLNIDTIFTRERRRQAGYSPLGGPLPDDGGAPEPDGADTSFSAQDEVSSFRPGSSRTIPCSFRGSQLPPPPPPPRLIHRMESGYESSERNSSSPVSLDLNLGDG</sequence>
<proteinExistence type="predicted"/>
<evidence type="ECO:0000313" key="5">
    <source>
        <dbReference type="Proteomes" id="UP001476798"/>
    </source>
</evidence>
<reference evidence="4 5" key="1">
    <citation type="submission" date="2021-06" db="EMBL/GenBank/DDBJ databases">
        <authorList>
            <person name="Palmer J.M."/>
        </authorList>
    </citation>
    <scope>NUCLEOTIDE SEQUENCE [LARGE SCALE GENOMIC DNA]</scope>
    <source>
        <strain evidence="4 5">GA_2019</strain>
        <tissue evidence="4">Muscle</tissue>
    </source>
</reference>
<feature type="region of interest" description="Disordered" evidence="3">
    <location>
        <begin position="214"/>
        <end position="346"/>
    </location>
</feature>
<dbReference type="PANTHER" id="PTHR22975:SF5">
    <property type="entry name" value="INACTIVE UBIQUITIN CARBOXYL-TERMINAL HYDROLASE 54"/>
    <property type="match status" value="1"/>
</dbReference>
<feature type="compositionally biased region" description="Basic and acidic residues" evidence="3">
    <location>
        <begin position="64"/>
        <end position="78"/>
    </location>
</feature>
<accession>A0ABV0N4V6</accession>
<keyword evidence="5" id="KW-1185">Reference proteome</keyword>
<gene>
    <name evidence="4" type="ORF">GOODEAATRI_019251</name>
</gene>
<feature type="compositionally biased region" description="Low complexity" evidence="3">
    <location>
        <begin position="214"/>
        <end position="227"/>
    </location>
</feature>
<evidence type="ECO:0000256" key="1">
    <source>
        <dbReference type="ARBA" id="ARBA00022786"/>
    </source>
</evidence>
<feature type="compositionally biased region" description="Polar residues" evidence="3">
    <location>
        <begin position="281"/>
        <end position="300"/>
    </location>
</feature>
<feature type="region of interest" description="Disordered" evidence="3">
    <location>
        <begin position="32"/>
        <end position="105"/>
    </location>
</feature>
<protein>
    <submittedName>
        <fullName evidence="4">Uncharacterized protein</fullName>
    </submittedName>
</protein>
<feature type="compositionally biased region" description="Basic and acidic residues" evidence="3">
    <location>
        <begin position="91"/>
        <end position="102"/>
    </location>
</feature>
<evidence type="ECO:0000256" key="3">
    <source>
        <dbReference type="SAM" id="MobiDB-lite"/>
    </source>
</evidence>
<dbReference type="Proteomes" id="UP001476798">
    <property type="component" value="Unassembled WGS sequence"/>
</dbReference>
<feature type="compositionally biased region" description="Polar residues" evidence="3">
    <location>
        <begin position="46"/>
        <end position="62"/>
    </location>
</feature>
<keyword evidence="2" id="KW-0378">Hydrolase</keyword>
<comment type="caution">
    <text evidence="4">The sequence shown here is derived from an EMBL/GenBank/DDBJ whole genome shotgun (WGS) entry which is preliminary data.</text>
</comment>
<name>A0ABV0N4V6_9TELE</name>
<organism evidence="4 5">
    <name type="scientific">Goodea atripinnis</name>
    <dbReference type="NCBI Taxonomy" id="208336"/>
    <lineage>
        <taxon>Eukaryota</taxon>
        <taxon>Metazoa</taxon>
        <taxon>Chordata</taxon>
        <taxon>Craniata</taxon>
        <taxon>Vertebrata</taxon>
        <taxon>Euteleostomi</taxon>
        <taxon>Actinopterygii</taxon>
        <taxon>Neopterygii</taxon>
        <taxon>Teleostei</taxon>
        <taxon>Neoteleostei</taxon>
        <taxon>Acanthomorphata</taxon>
        <taxon>Ovalentaria</taxon>
        <taxon>Atherinomorphae</taxon>
        <taxon>Cyprinodontiformes</taxon>
        <taxon>Goodeidae</taxon>
        <taxon>Goodea</taxon>
    </lineage>
</organism>
<feature type="non-terminal residue" evidence="4">
    <location>
        <position position="1"/>
    </location>
</feature>
<evidence type="ECO:0000256" key="2">
    <source>
        <dbReference type="ARBA" id="ARBA00022801"/>
    </source>
</evidence>
<dbReference type="EMBL" id="JAHRIO010021686">
    <property type="protein sequence ID" value="MEQ2165643.1"/>
    <property type="molecule type" value="Genomic_DNA"/>
</dbReference>